<dbReference type="Proteomes" id="UP000184546">
    <property type="component" value="Unassembled WGS sequence"/>
</dbReference>
<evidence type="ECO:0000256" key="2">
    <source>
        <dbReference type="ARBA" id="ARBA00023015"/>
    </source>
</evidence>
<evidence type="ECO:0000313" key="7">
    <source>
        <dbReference type="Proteomes" id="UP000184546"/>
    </source>
</evidence>
<dbReference type="CDD" id="cd00067">
    <property type="entry name" value="GAL4"/>
    <property type="match status" value="1"/>
</dbReference>
<dbReference type="OrthoDB" id="5089701at2759"/>
<evidence type="ECO:0000313" key="6">
    <source>
        <dbReference type="EMBL" id="OJJ94679.1"/>
    </source>
</evidence>
<reference evidence="7" key="1">
    <citation type="journal article" date="2017" name="Genome Biol.">
        <title>Comparative genomics reveals high biological diversity and specific adaptations in the industrially and medically important fungal genus Aspergillus.</title>
        <authorList>
            <person name="de Vries R.P."/>
            <person name="Riley R."/>
            <person name="Wiebenga A."/>
            <person name="Aguilar-Osorio G."/>
            <person name="Amillis S."/>
            <person name="Uchima C.A."/>
            <person name="Anderluh G."/>
            <person name="Asadollahi M."/>
            <person name="Askin M."/>
            <person name="Barry K."/>
            <person name="Battaglia E."/>
            <person name="Bayram O."/>
            <person name="Benocci T."/>
            <person name="Braus-Stromeyer S.A."/>
            <person name="Caldana C."/>
            <person name="Canovas D."/>
            <person name="Cerqueira G.C."/>
            <person name="Chen F."/>
            <person name="Chen W."/>
            <person name="Choi C."/>
            <person name="Clum A."/>
            <person name="Dos Santos R.A."/>
            <person name="Damasio A.R."/>
            <person name="Diallinas G."/>
            <person name="Emri T."/>
            <person name="Fekete E."/>
            <person name="Flipphi M."/>
            <person name="Freyberg S."/>
            <person name="Gallo A."/>
            <person name="Gournas C."/>
            <person name="Habgood R."/>
            <person name="Hainaut M."/>
            <person name="Harispe M.L."/>
            <person name="Henrissat B."/>
            <person name="Hilden K.S."/>
            <person name="Hope R."/>
            <person name="Hossain A."/>
            <person name="Karabika E."/>
            <person name="Karaffa L."/>
            <person name="Karanyi Z."/>
            <person name="Krasevec N."/>
            <person name="Kuo A."/>
            <person name="Kusch H."/>
            <person name="LaButti K."/>
            <person name="Lagendijk E.L."/>
            <person name="Lapidus A."/>
            <person name="Levasseur A."/>
            <person name="Lindquist E."/>
            <person name="Lipzen A."/>
            <person name="Logrieco A.F."/>
            <person name="MacCabe A."/>
            <person name="Maekelae M.R."/>
            <person name="Malavazi I."/>
            <person name="Melin P."/>
            <person name="Meyer V."/>
            <person name="Mielnichuk N."/>
            <person name="Miskei M."/>
            <person name="Molnar A.P."/>
            <person name="Mule G."/>
            <person name="Ngan C.Y."/>
            <person name="Orejas M."/>
            <person name="Orosz E."/>
            <person name="Ouedraogo J.P."/>
            <person name="Overkamp K.M."/>
            <person name="Park H.-S."/>
            <person name="Perrone G."/>
            <person name="Piumi F."/>
            <person name="Punt P.J."/>
            <person name="Ram A.F."/>
            <person name="Ramon A."/>
            <person name="Rauscher S."/>
            <person name="Record E."/>
            <person name="Riano-Pachon D.M."/>
            <person name="Robert V."/>
            <person name="Roehrig J."/>
            <person name="Ruller R."/>
            <person name="Salamov A."/>
            <person name="Salih N.S."/>
            <person name="Samson R.A."/>
            <person name="Sandor E."/>
            <person name="Sanguinetti M."/>
            <person name="Schuetze T."/>
            <person name="Sepcic K."/>
            <person name="Shelest E."/>
            <person name="Sherlock G."/>
            <person name="Sophianopoulou V."/>
            <person name="Squina F.M."/>
            <person name="Sun H."/>
            <person name="Susca A."/>
            <person name="Todd R.B."/>
            <person name="Tsang A."/>
            <person name="Unkles S.E."/>
            <person name="van de Wiele N."/>
            <person name="van Rossen-Uffink D."/>
            <person name="Oliveira J.V."/>
            <person name="Vesth T.C."/>
            <person name="Visser J."/>
            <person name="Yu J.-H."/>
            <person name="Zhou M."/>
            <person name="Andersen M.R."/>
            <person name="Archer D.B."/>
            <person name="Baker S.E."/>
            <person name="Benoit I."/>
            <person name="Brakhage A.A."/>
            <person name="Braus G.H."/>
            <person name="Fischer R."/>
            <person name="Frisvad J.C."/>
            <person name="Goldman G.H."/>
            <person name="Houbraken J."/>
            <person name="Oakley B."/>
            <person name="Pocsi I."/>
            <person name="Scazzocchio C."/>
            <person name="Seiboth B."/>
            <person name="vanKuyk P.A."/>
            <person name="Wortman J."/>
            <person name="Dyer P.S."/>
            <person name="Grigoriev I.V."/>
        </authorList>
    </citation>
    <scope>NUCLEOTIDE SEQUENCE [LARGE SCALE GENOMIC DNA]</scope>
    <source>
        <strain evidence="7">ATCC 16872 / CBS 172.66 / WB 5094</strain>
    </source>
</reference>
<dbReference type="EMBL" id="KV878996">
    <property type="protein sequence ID" value="OJJ94679.1"/>
    <property type="molecule type" value="Genomic_DNA"/>
</dbReference>
<sequence>MPLSWKRLHHRYRRSHDVGVCIPCRRRHVKCDFLHPSYSAYKAIGGNKARGLATPGPRKHLYTEEDRVSISMTLQSSLISGPICHSLEEIERTSKVVASLPGQRKFVGSLGVMELRTEQVDPPSSISVNADSDPTESSSDLGNSLSETLPGFINALDSTSPDPEIDNGAEHRGAADGAMILEGLPHTSPCIRRDLYLENITISDAQSTLAHFRYKVIPFMFSFPLYEKAPLEIVNTQSAVVTLANLSYMGVERVTHAALANLLALIAISARHFAATVKSAQSSDASHWKKVSEEAYSQARFHMEYSFTYKEQLMAISAMLGFAILFDYQKDARAYLVDSERLLSFRGLAKRVVSRNARLLHHIYTWNRTLIESSFVLRFSQDSEVETNLGWIRPPLNTRTNPSLELDEFLHLKDYSTDSSLNDIHLEGSREDTKAMYRQLYGVSETWLSLVSQTTRLANVVSKLNSGHGRLDGPLRETIERKRRWLEDMIWQLIGGNEYPTKEQPRKPPDITTKQPRSYMTRALNQGLLIYFY</sequence>
<protein>
    <recommendedName>
        <fullName evidence="8">Zn(2)-C6 fungal-type domain-containing protein</fullName>
    </recommendedName>
</protein>
<evidence type="ECO:0008006" key="8">
    <source>
        <dbReference type="Google" id="ProtNLM"/>
    </source>
</evidence>
<evidence type="ECO:0000256" key="4">
    <source>
        <dbReference type="ARBA" id="ARBA00023242"/>
    </source>
</evidence>
<organism evidence="6 7">
    <name type="scientific">Aspergillus aculeatus (strain ATCC 16872 / CBS 172.66 / WB 5094)</name>
    <dbReference type="NCBI Taxonomy" id="690307"/>
    <lineage>
        <taxon>Eukaryota</taxon>
        <taxon>Fungi</taxon>
        <taxon>Dikarya</taxon>
        <taxon>Ascomycota</taxon>
        <taxon>Pezizomycotina</taxon>
        <taxon>Eurotiomycetes</taxon>
        <taxon>Eurotiomycetidae</taxon>
        <taxon>Eurotiales</taxon>
        <taxon>Aspergillaceae</taxon>
        <taxon>Aspergillus</taxon>
        <taxon>Aspergillus subgen. Circumdati</taxon>
    </lineage>
</organism>
<proteinExistence type="predicted"/>
<evidence type="ECO:0000256" key="1">
    <source>
        <dbReference type="ARBA" id="ARBA00004123"/>
    </source>
</evidence>
<dbReference type="GO" id="GO:0005634">
    <property type="term" value="C:nucleus"/>
    <property type="evidence" value="ECO:0007669"/>
    <property type="project" value="UniProtKB-SubCell"/>
</dbReference>
<dbReference type="InterPro" id="IPR021858">
    <property type="entry name" value="Fun_TF"/>
</dbReference>
<dbReference type="STRING" id="690307.A0A1L9WES7"/>
<name>A0A1L9WES7_ASPA1</name>
<dbReference type="InterPro" id="IPR001138">
    <property type="entry name" value="Zn2Cys6_DnaBD"/>
</dbReference>
<dbReference type="VEuPathDB" id="FungiDB:ASPACDRAFT_55686"/>
<evidence type="ECO:0000256" key="5">
    <source>
        <dbReference type="SAM" id="MobiDB-lite"/>
    </source>
</evidence>
<feature type="compositionally biased region" description="Polar residues" evidence="5">
    <location>
        <begin position="122"/>
        <end position="144"/>
    </location>
</feature>
<dbReference type="RefSeq" id="XP_020051019.1">
    <property type="nucleotide sequence ID" value="XM_020203038.1"/>
</dbReference>
<evidence type="ECO:0000256" key="3">
    <source>
        <dbReference type="ARBA" id="ARBA00023163"/>
    </source>
</evidence>
<dbReference type="GeneID" id="30976852"/>
<dbReference type="GO" id="GO:0008270">
    <property type="term" value="F:zinc ion binding"/>
    <property type="evidence" value="ECO:0007669"/>
    <property type="project" value="InterPro"/>
</dbReference>
<keyword evidence="2" id="KW-0805">Transcription regulation</keyword>
<dbReference type="Pfam" id="PF11951">
    <property type="entry name" value="Fungal_trans_2"/>
    <property type="match status" value="1"/>
</dbReference>
<keyword evidence="7" id="KW-1185">Reference proteome</keyword>
<dbReference type="PANTHER" id="PTHR37534">
    <property type="entry name" value="TRANSCRIPTIONAL ACTIVATOR PROTEIN UGA3"/>
    <property type="match status" value="1"/>
</dbReference>
<keyword evidence="4" id="KW-0539">Nucleus</keyword>
<dbReference type="OMA" id="WARIVDE"/>
<comment type="subcellular location">
    <subcellularLocation>
        <location evidence="1">Nucleus</location>
    </subcellularLocation>
</comment>
<dbReference type="PANTHER" id="PTHR37534:SF46">
    <property type="entry name" value="ZN(II)2CYS6 TRANSCRIPTION FACTOR (EUROFUNG)"/>
    <property type="match status" value="1"/>
</dbReference>
<dbReference type="GO" id="GO:0000981">
    <property type="term" value="F:DNA-binding transcription factor activity, RNA polymerase II-specific"/>
    <property type="evidence" value="ECO:0007669"/>
    <property type="project" value="InterPro"/>
</dbReference>
<dbReference type="AlphaFoldDB" id="A0A1L9WES7"/>
<gene>
    <name evidence="6" type="ORF">ASPACDRAFT_55686</name>
</gene>
<accession>A0A1L9WES7</accession>
<keyword evidence="3" id="KW-0804">Transcription</keyword>
<feature type="region of interest" description="Disordered" evidence="5">
    <location>
        <begin position="118"/>
        <end position="144"/>
    </location>
</feature>